<evidence type="ECO:0000313" key="2">
    <source>
        <dbReference type="EMBL" id="KAJ3483208.1"/>
    </source>
</evidence>
<accession>A0AAD5V0V2</accession>
<dbReference type="PANTHER" id="PTHR44329:SF214">
    <property type="entry name" value="PROTEIN KINASE DOMAIN-CONTAINING PROTEIN"/>
    <property type="match status" value="1"/>
</dbReference>
<dbReference type="GO" id="GO:0004674">
    <property type="term" value="F:protein serine/threonine kinase activity"/>
    <property type="evidence" value="ECO:0007669"/>
    <property type="project" value="TreeGrafter"/>
</dbReference>
<protein>
    <recommendedName>
        <fullName evidence="1">Protein kinase domain-containing protein</fullName>
    </recommendedName>
</protein>
<dbReference type="InterPro" id="IPR000719">
    <property type="entry name" value="Prot_kinase_dom"/>
</dbReference>
<dbReference type="InterPro" id="IPR051681">
    <property type="entry name" value="Ser/Thr_Kinases-Pseudokinases"/>
</dbReference>
<feature type="domain" description="Protein kinase" evidence="1">
    <location>
        <begin position="96"/>
        <end position="439"/>
    </location>
</feature>
<organism evidence="2 3">
    <name type="scientific">Meripilus lineatus</name>
    <dbReference type="NCBI Taxonomy" id="2056292"/>
    <lineage>
        <taxon>Eukaryota</taxon>
        <taxon>Fungi</taxon>
        <taxon>Dikarya</taxon>
        <taxon>Basidiomycota</taxon>
        <taxon>Agaricomycotina</taxon>
        <taxon>Agaricomycetes</taxon>
        <taxon>Polyporales</taxon>
        <taxon>Meripilaceae</taxon>
        <taxon>Meripilus</taxon>
    </lineage>
</organism>
<dbReference type="Gene3D" id="1.10.510.10">
    <property type="entry name" value="Transferase(Phosphotransferase) domain 1"/>
    <property type="match status" value="2"/>
</dbReference>
<dbReference type="GO" id="GO:0005524">
    <property type="term" value="F:ATP binding"/>
    <property type="evidence" value="ECO:0007669"/>
    <property type="project" value="UniProtKB-KW"/>
</dbReference>
<name>A0AAD5V0V2_9APHY</name>
<dbReference type="InterPro" id="IPR001245">
    <property type="entry name" value="Ser-Thr/Tyr_kinase_cat_dom"/>
</dbReference>
<feature type="domain" description="Protein kinase" evidence="1">
    <location>
        <begin position="492"/>
        <end position="772"/>
    </location>
</feature>
<dbReference type="Pfam" id="PF07714">
    <property type="entry name" value="PK_Tyr_Ser-Thr"/>
    <property type="match status" value="1"/>
</dbReference>
<dbReference type="Pfam" id="PF00069">
    <property type="entry name" value="Pkinase"/>
    <property type="match status" value="1"/>
</dbReference>
<dbReference type="AlphaFoldDB" id="A0AAD5V0V2"/>
<dbReference type="PROSITE" id="PS50011">
    <property type="entry name" value="PROTEIN_KINASE_DOM"/>
    <property type="match status" value="2"/>
</dbReference>
<proteinExistence type="predicted"/>
<sequence length="775" mass="86959">MKTSTSRTLKGREDKVEAARVESRLGYSSDAKALDQGGISDIESDDIVPKVKQPVLYPSKFDEEEVIRFAPVIVKWLQTASEKRGLIHPEERSLVILLQSAFETGSIGEIHRISAKDDDALSILLTACDISARVNVPDDKLAREILVGIFCELVCRSSHFPQCFVLDVQPIDNTPHTSDEHADLYSGIYDGSPVNLKIPKVMRERDSQIFNSHLFRRNVALWRTLPPNESIIPFLGIAEITVLDQSHIALVFPKIDAERLARHIRSRMTQDIPPADFQIVPSIIEWVLELARALLHLHSNGLAHGCLCGDAILLTTERHVRLSFEGACEHLDIVEESTLRYRLAFLAPELLKDSSEEPVEYASIASDMWAFGCVAVEAQKKPRDFLTAILASLLKTYSSDNVYWRYTLEEMTVLSLKRRLRKILECNELDLSNPFDPWYAFDVLHEILTGCYSGKYNLPMGTRSTLRILIAEMASARVQIPESFNVTGVRVIPQFKDFIASGFALVSMGTHQDQKVAIKSMLVPSWEVSQYAQKAIKDILTESVVWKTLPHKHILPFAGIDRESFWAKPAMISPWMENGTAREYAEKVKGQGKEFRAKVNKLLHQTALAVEFLHGEDIAHGDLRGANVLVDAEGNAVLADFGYCCALRARSVPNFRVSVHDGNPAYMAPERVNPAWYGIEGEGKPDKGPTLKGDIYAFGCLCIELYTCDEPYGAISLNMLESKLQNKEPLTRPNKKGDEMSDALWDVVSQCLERDDLSKRLKARQVVEARIIDMV</sequence>
<evidence type="ECO:0000313" key="3">
    <source>
        <dbReference type="Proteomes" id="UP001212997"/>
    </source>
</evidence>
<dbReference type="InterPro" id="IPR011009">
    <property type="entry name" value="Kinase-like_dom_sf"/>
</dbReference>
<reference evidence="2" key="1">
    <citation type="submission" date="2022-07" db="EMBL/GenBank/DDBJ databases">
        <title>Genome Sequence of Physisporinus lineatus.</title>
        <authorList>
            <person name="Buettner E."/>
        </authorList>
    </citation>
    <scope>NUCLEOTIDE SEQUENCE</scope>
    <source>
        <strain evidence="2">VT162</strain>
    </source>
</reference>
<keyword evidence="3" id="KW-1185">Reference proteome</keyword>
<dbReference type="PANTHER" id="PTHR44329">
    <property type="entry name" value="SERINE/THREONINE-PROTEIN KINASE TNNI3K-RELATED"/>
    <property type="match status" value="1"/>
</dbReference>
<evidence type="ECO:0000259" key="1">
    <source>
        <dbReference type="PROSITE" id="PS50011"/>
    </source>
</evidence>
<gene>
    <name evidence="2" type="ORF">NLI96_g6474</name>
</gene>
<dbReference type="EMBL" id="JANAWD010000237">
    <property type="protein sequence ID" value="KAJ3483208.1"/>
    <property type="molecule type" value="Genomic_DNA"/>
</dbReference>
<dbReference type="SUPFAM" id="SSF56112">
    <property type="entry name" value="Protein kinase-like (PK-like)"/>
    <property type="match status" value="2"/>
</dbReference>
<comment type="caution">
    <text evidence="2">The sequence shown here is derived from an EMBL/GenBank/DDBJ whole genome shotgun (WGS) entry which is preliminary data.</text>
</comment>
<dbReference type="Proteomes" id="UP001212997">
    <property type="component" value="Unassembled WGS sequence"/>
</dbReference>